<dbReference type="Gene3D" id="1.10.260.40">
    <property type="entry name" value="lambda repressor-like DNA-binding domains"/>
    <property type="match status" value="1"/>
</dbReference>
<proteinExistence type="predicted"/>
<dbReference type="AlphaFoldDB" id="A0A4Q1UV90"/>
<evidence type="ECO:0000313" key="2">
    <source>
        <dbReference type="EMBL" id="RXT42282.1"/>
    </source>
</evidence>
<gene>
    <name evidence="2" type="ORF">B5V03_25210</name>
</gene>
<evidence type="ECO:0000313" key="3">
    <source>
        <dbReference type="Proteomes" id="UP000290819"/>
    </source>
</evidence>
<dbReference type="OrthoDB" id="7210926at2"/>
<keyword evidence="3" id="KW-1185">Reference proteome</keyword>
<dbReference type="InterPro" id="IPR001387">
    <property type="entry name" value="Cro/C1-type_HTH"/>
</dbReference>
<feature type="domain" description="HTH cro/C1-type" evidence="1">
    <location>
        <begin position="112"/>
        <end position="166"/>
    </location>
</feature>
<accession>A0A4Q1UV90</accession>
<dbReference type="SUPFAM" id="SSF47413">
    <property type="entry name" value="lambda repressor-like DNA-binding domains"/>
    <property type="match status" value="1"/>
</dbReference>
<protein>
    <submittedName>
        <fullName evidence="2">Transcriptional regulator</fullName>
    </submittedName>
</protein>
<name>A0A4Q1UV90_9BRAD</name>
<dbReference type="EMBL" id="MZXW01000035">
    <property type="protein sequence ID" value="RXT42282.1"/>
    <property type="molecule type" value="Genomic_DNA"/>
</dbReference>
<dbReference type="GO" id="GO:0003677">
    <property type="term" value="F:DNA binding"/>
    <property type="evidence" value="ECO:0007669"/>
    <property type="project" value="InterPro"/>
</dbReference>
<comment type="caution">
    <text evidence="2">The sequence shown here is derived from an EMBL/GenBank/DDBJ whole genome shotgun (WGS) entry which is preliminary data.</text>
</comment>
<organism evidence="2 3">
    <name type="scientific">Bradyrhizobium betae</name>
    <dbReference type="NCBI Taxonomy" id="244734"/>
    <lineage>
        <taxon>Bacteria</taxon>
        <taxon>Pseudomonadati</taxon>
        <taxon>Pseudomonadota</taxon>
        <taxon>Alphaproteobacteria</taxon>
        <taxon>Hyphomicrobiales</taxon>
        <taxon>Nitrobacteraceae</taxon>
        <taxon>Bradyrhizobium</taxon>
    </lineage>
</organism>
<evidence type="ECO:0000259" key="1">
    <source>
        <dbReference type="PROSITE" id="PS50943"/>
    </source>
</evidence>
<dbReference type="RefSeq" id="WP_129273123.1">
    <property type="nucleotide sequence ID" value="NZ_MZXW01000035.1"/>
</dbReference>
<dbReference type="Proteomes" id="UP000290819">
    <property type="component" value="Unassembled WGS sequence"/>
</dbReference>
<dbReference type="InterPro" id="IPR010982">
    <property type="entry name" value="Lambda_DNA-bd_dom_sf"/>
</dbReference>
<reference evidence="2 3" key="1">
    <citation type="submission" date="2017-03" db="EMBL/GenBank/DDBJ databases">
        <authorList>
            <person name="Safronova V.I."/>
            <person name="Sazanova A.L."/>
            <person name="Chirak E.R."/>
        </authorList>
    </citation>
    <scope>NUCLEOTIDE SEQUENCE [LARGE SCALE GENOMIC DNA]</scope>
    <source>
        <strain evidence="2 3">Opo-243</strain>
    </source>
</reference>
<dbReference type="SUPFAM" id="SSF141371">
    <property type="entry name" value="PilZ domain-like"/>
    <property type="match status" value="1"/>
</dbReference>
<dbReference type="CDD" id="cd00093">
    <property type="entry name" value="HTH_XRE"/>
    <property type="match status" value="1"/>
</dbReference>
<dbReference type="Pfam" id="PF01381">
    <property type="entry name" value="HTH_3"/>
    <property type="match status" value="1"/>
</dbReference>
<dbReference type="SMART" id="SM00530">
    <property type="entry name" value="HTH_XRE"/>
    <property type="match status" value="1"/>
</dbReference>
<sequence length="182" mass="19346">MSEHRAAVRHHTLRTGLVEFDNGTGSTVSVPCTIRDVSGSGVRLQLNSSAWVPDRFAVIFSGGLRKACRLAWRKERLIGGAFADGYASPDEQAAMMTADEQSRHRLGIGARVKAARENRGYTEAQLAERIGVTSGFLALAEKGEADIPLYQLMHIADLLMVGLDGLVAGPAPEDVDAASGAA</sequence>
<dbReference type="PROSITE" id="PS50943">
    <property type="entry name" value="HTH_CROC1"/>
    <property type="match status" value="1"/>
</dbReference>